<organism evidence="1 2">
    <name type="scientific">Hirundo rustica rustica</name>
    <dbReference type="NCBI Taxonomy" id="333673"/>
    <lineage>
        <taxon>Eukaryota</taxon>
        <taxon>Metazoa</taxon>
        <taxon>Chordata</taxon>
        <taxon>Craniata</taxon>
        <taxon>Vertebrata</taxon>
        <taxon>Euteleostomi</taxon>
        <taxon>Archelosauria</taxon>
        <taxon>Archosauria</taxon>
        <taxon>Dinosauria</taxon>
        <taxon>Saurischia</taxon>
        <taxon>Theropoda</taxon>
        <taxon>Coelurosauria</taxon>
        <taxon>Aves</taxon>
        <taxon>Neognathae</taxon>
        <taxon>Neoaves</taxon>
        <taxon>Telluraves</taxon>
        <taxon>Australaves</taxon>
        <taxon>Passeriformes</taxon>
        <taxon>Sylvioidea</taxon>
        <taxon>Hirundinidae</taxon>
        <taxon>Hirundo</taxon>
    </lineage>
</organism>
<dbReference type="AlphaFoldDB" id="A0A3M0LTX5"/>
<name>A0A3M0LTX5_HIRRU</name>
<keyword evidence="2" id="KW-1185">Reference proteome</keyword>
<accession>A0A3M0LTX5</accession>
<dbReference type="Proteomes" id="UP000269221">
    <property type="component" value="Unassembled WGS sequence"/>
</dbReference>
<reference evidence="1 2" key="1">
    <citation type="submission" date="2018-07" db="EMBL/GenBank/DDBJ databases">
        <title>A high quality draft genome assembly of the barn swallow (H. rustica rustica).</title>
        <authorList>
            <person name="Formenti G."/>
            <person name="Chiara M."/>
            <person name="Poveda L."/>
            <person name="Francoijs K.-J."/>
            <person name="Bonisoli-Alquati A."/>
            <person name="Canova L."/>
            <person name="Gianfranceschi L."/>
            <person name="Horner D.S."/>
            <person name="Saino N."/>
        </authorList>
    </citation>
    <scope>NUCLEOTIDE SEQUENCE [LARGE SCALE GENOMIC DNA]</scope>
    <source>
        <strain evidence="1">Chelidonia</strain>
        <tissue evidence="1">Blood</tissue>
    </source>
</reference>
<evidence type="ECO:0000313" key="1">
    <source>
        <dbReference type="EMBL" id="RMC22457.1"/>
    </source>
</evidence>
<evidence type="ECO:0000313" key="2">
    <source>
        <dbReference type="Proteomes" id="UP000269221"/>
    </source>
</evidence>
<gene>
    <name evidence="1" type="ORF">DUI87_00771</name>
</gene>
<proteinExistence type="predicted"/>
<dbReference type="EMBL" id="QRBI01000092">
    <property type="protein sequence ID" value="RMC22457.1"/>
    <property type="molecule type" value="Genomic_DNA"/>
</dbReference>
<sequence length="85" mass="9052">MSPVILRESSGKTGYLVSFSVTVSAVHMEAQTHGLAQFHTTAHALLGSDSLVRLALSSLWDLGSPHPVMGLTVAMTMVMDRKATL</sequence>
<protein>
    <submittedName>
        <fullName evidence="1">Uncharacterized protein</fullName>
    </submittedName>
</protein>
<comment type="caution">
    <text evidence="1">The sequence shown here is derived from an EMBL/GenBank/DDBJ whole genome shotgun (WGS) entry which is preliminary data.</text>
</comment>